<dbReference type="FunFam" id="1.10.10.2830:FF:000001">
    <property type="entry name" value="Chromosome partitioning protein ParB"/>
    <property type="match status" value="1"/>
</dbReference>
<dbReference type="Pfam" id="PF02195">
    <property type="entry name" value="ParB_N"/>
    <property type="match status" value="1"/>
</dbReference>
<dbReference type="AlphaFoldDB" id="A0A546X104"/>
<organism evidence="4 5">
    <name type="scientific">Rhizobium rhizogenes</name>
    <name type="common">Agrobacterium rhizogenes</name>
    <dbReference type="NCBI Taxonomy" id="359"/>
    <lineage>
        <taxon>Bacteria</taxon>
        <taxon>Pseudomonadati</taxon>
        <taxon>Pseudomonadota</taxon>
        <taxon>Alphaproteobacteria</taxon>
        <taxon>Hyphomicrobiales</taxon>
        <taxon>Rhizobiaceae</taxon>
        <taxon>Rhizobium/Agrobacterium group</taxon>
        <taxon>Rhizobium</taxon>
    </lineage>
</organism>
<dbReference type="Gene3D" id="1.10.10.2830">
    <property type="match status" value="1"/>
</dbReference>
<evidence type="ECO:0000313" key="5">
    <source>
        <dbReference type="Proteomes" id="UP000315434"/>
    </source>
</evidence>
<dbReference type="PANTHER" id="PTHR33375">
    <property type="entry name" value="CHROMOSOME-PARTITIONING PROTEIN PARB-RELATED"/>
    <property type="match status" value="1"/>
</dbReference>
<dbReference type="CDD" id="cd16406">
    <property type="entry name" value="ParB_N_like"/>
    <property type="match status" value="1"/>
</dbReference>
<feature type="domain" description="ParB-like N-terminal" evidence="3">
    <location>
        <begin position="26"/>
        <end position="123"/>
    </location>
</feature>
<dbReference type="PANTHER" id="PTHR33375:SF7">
    <property type="entry name" value="CHROMOSOME 2-PARTITIONING PROTEIN PARB-RELATED"/>
    <property type="match status" value="1"/>
</dbReference>
<dbReference type="Proteomes" id="UP000315434">
    <property type="component" value="Unassembled WGS sequence"/>
</dbReference>
<dbReference type="GO" id="GO:0007059">
    <property type="term" value="P:chromosome segregation"/>
    <property type="evidence" value="ECO:0007669"/>
    <property type="project" value="TreeGrafter"/>
</dbReference>
<protein>
    <submittedName>
        <fullName evidence="4">Plasmid stabilization protein</fullName>
    </submittedName>
</protein>
<dbReference type="SMART" id="SM00470">
    <property type="entry name" value="ParB"/>
    <property type="match status" value="1"/>
</dbReference>
<dbReference type="EMBL" id="SGNY01000015">
    <property type="protein sequence ID" value="TRA94432.1"/>
    <property type="molecule type" value="Genomic_DNA"/>
</dbReference>
<comment type="caution">
    <text evidence="4">The sequence shown here is derived from an EMBL/GenBank/DDBJ whole genome shotgun (WGS) entry which is preliminary data.</text>
</comment>
<gene>
    <name evidence="4" type="ORF">EXN68_26965</name>
</gene>
<dbReference type="Pfam" id="PF17762">
    <property type="entry name" value="HTH_ParB"/>
    <property type="match status" value="1"/>
</dbReference>
<dbReference type="GO" id="GO:0005694">
    <property type="term" value="C:chromosome"/>
    <property type="evidence" value="ECO:0007669"/>
    <property type="project" value="TreeGrafter"/>
</dbReference>
<dbReference type="InterPro" id="IPR003115">
    <property type="entry name" value="ParB_N"/>
</dbReference>
<comment type="similarity">
    <text evidence="1">Belongs to the ParB family.</text>
</comment>
<proteinExistence type="inferred from homology"/>
<evidence type="ECO:0000256" key="1">
    <source>
        <dbReference type="ARBA" id="ARBA00006295"/>
    </source>
</evidence>
<dbReference type="InterPro" id="IPR036086">
    <property type="entry name" value="ParB/Sulfiredoxin_sf"/>
</dbReference>
<feature type="region of interest" description="Disordered" evidence="2">
    <location>
        <begin position="662"/>
        <end position="682"/>
    </location>
</feature>
<dbReference type="OrthoDB" id="9813122at2"/>
<dbReference type="SUPFAM" id="SSF110849">
    <property type="entry name" value="ParB/Sulfiredoxin"/>
    <property type="match status" value="1"/>
</dbReference>
<dbReference type="InterPro" id="IPR041468">
    <property type="entry name" value="HTH_ParB/Spo0J"/>
</dbReference>
<dbReference type="Gene3D" id="3.90.1530.30">
    <property type="match status" value="1"/>
</dbReference>
<evidence type="ECO:0000256" key="2">
    <source>
        <dbReference type="SAM" id="MobiDB-lite"/>
    </source>
</evidence>
<accession>A0A546X104</accession>
<sequence length="682" mass="74291">MPETAETIAIEVAAAAPVTSLMHDTQQIPLSKLVASSKNVRKRNAAMTIPELAVSIEAHGLIQNLTIRKTARGNKYEVVAGSRRFAALLHLVAQGKIDKSAVIPCNLRSGEANDTEVSLAENTQREAMHIVDEIMAYRQLIEEGMIADTIAARFGQSVVTVRQRLKLANLSPKILGVLREDGMHLDQARALAISDDHVAQDRAWFDTQSWNRDPHSLRAMLTRDHVRCTDKLALFVGTEAYEAAGGTIARDLFSETDSTFLTDRALLTKLATEALEQKAESLKIRGWKWVDTSLGTSAIHNGGFGRIFPISHVSTEAEQTEVTSLAEQFDEIACRIEDYAEGDSAIDADEAELARIEQRIEDIKSAGKVYDAEEKALAGCIVTIAHDGTMHIEQGLVQPDDLAALRALRNPDTANGDAGQDDESVCAGTIPAAFTGAKHGDDEADEQPMAYSAALIEELTAIRTAAMRNELTQRPELALAVMLYPLVLKTFLTGNGYWRIGSAIEIGGQLKDLAPSIKETDACDALNEWTRIHETWGYKLPGNPGDLWEWLLEQPLHDLLELLAVVTAANINAVEAKHDHDRERLAHADQLAAALKLDMHQHWKPKAPFLSRLSKAQIAEVMEDAGCAKSAIKAAGKAPKAEAVELAEKALVGKTWLPGPLRSPIEDAQEVEEAAPLTSADE</sequence>
<evidence type="ECO:0000313" key="4">
    <source>
        <dbReference type="EMBL" id="TRA94432.1"/>
    </source>
</evidence>
<name>A0A546X104_RHIRH</name>
<evidence type="ECO:0000259" key="3">
    <source>
        <dbReference type="SMART" id="SM00470"/>
    </source>
</evidence>
<dbReference type="SUPFAM" id="SSF109709">
    <property type="entry name" value="KorB DNA-binding domain-like"/>
    <property type="match status" value="1"/>
</dbReference>
<reference evidence="4 5" key="1">
    <citation type="journal article" date="2019" name="Appl. Microbiol. Biotechnol.">
        <title>Differential efficiency of wild type rhizogenic strains for rol gene transformation of plants.</title>
        <authorList>
            <person name="Desmet S."/>
            <person name="De Keyser E."/>
            <person name="Van Vaerenbergh J."/>
            <person name="Baeyen S."/>
            <person name="Van Huylenbroeck J."/>
            <person name="Geelen D."/>
            <person name="Dhooghe E."/>
        </authorList>
    </citation>
    <scope>NUCLEOTIDE SEQUENCE [LARGE SCALE GENOMIC DNA]</scope>
    <source>
        <strain evidence="4 5">GBBC3284</strain>
    </source>
</reference>
<dbReference type="InterPro" id="IPR050336">
    <property type="entry name" value="Chromosome_partition/occlusion"/>
</dbReference>